<dbReference type="NCBIfam" id="NF047431">
    <property type="entry name" value="hiber_recruit"/>
    <property type="match status" value="1"/>
</dbReference>
<dbReference type="PANTHER" id="PTHR43603">
    <property type="entry name" value="COBW DOMAIN-CONTAINING PROTEIN DDB_G0274527"/>
    <property type="match status" value="1"/>
</dbReference>
<protein>
    <submittedName>
        <fullName evidence="3">Cobalamin synthesis protein</fullName>
    </submittedName>
</protein>
<keyword evidence="4" id="KW-1185">Reference proteome</keyword>
<dbReference type="InterPro" id="IPR003495">
    <property type="entry name" value="CobW/HypB/UreG_nucleotide-bd"/>
</dbReference>
<evidence type="ECO:0000256" key="1">
    <source>
        <dbReference type="SAM" id="MobiDB-lite"/>
    </source>
</evidence>
<dbReference type="Gene3D" id="3.40.50.300">
    <property type="entry name" value="P-loop containing nucleotide triphosphate hydrolases"/>
    <property type="match status" value="1"/>
</dbReference>
<evidence type="ECO:0000313" key="3">
    <source>
        <dbReference type="EMBL" id="GLL11254.1"/>
    </source>
</evidence>
<gene>
    <name evidence="3" type="ORF">GCM10017577_23950</name>
</gene>
<reference evidence="3" key="2">
    <citation type="submission" date="2023-01" db="EMBL/GenBank/DDBJ databases">
        <authorList>
            <person name="Sun Q."/>
            <person name="Evtushenko L."/>
        </authorList>
    </citation>
    <scope>NUCLEOTIDE SEQUENCE</scope>
    <source>
        <strain evidence="3">VKM Ac-1069</strain>
    </source>
</reference>
<dbReference type="InterPro" id="IPR051927">
    <property type="entry name" value="Zn_Chap_cDPG_Synth"/>
</dbReference>
<dbReference type="RefSeq" id="WP_037046050.1">
    <property type="nucleotide sequence ID" value="NZ_BAAAUZ010000042.1"/>
</dbReference>
<dbReference type="Pfam" id="PF02492">
    <property type="entry name" value="cobW"/>
    <property type="match status" value="1"/>
</dbReference>
<feature type="domain" description="CobW C-terminal" evidence="2">
    <location>
        <begin position="254"/>
        <end position="373"/>
    </location>
</feature>
<dbReference type="Proteomes" id="UP001143463">
    <property type="component" value="Unassembled WGS sequence"/>
</dbReference>
<dbReference type="AlphaFoldDB" id="A0A9W6L2W4"/>
<accession>A0A9W6L2W4</accession>
<dbReference type="PANTHER" id="PTHR43603:SF1">
    <property type="entry name" value="ZINC-REGULATED GTPASE METALLOPROTEIN ACTIVATOR 1"/>
    <property type="match status" value="1"/>
</dbReference>
<comment type="caution">
    <text evidence="3">The sequence shown here is derived from an EMBL/GenBank/DDBJ whole genome shotgun (WGS) entry which is preliminary data.</text>
</comment>
<feature type="compositionally biased region" description="Basic and acidic residues" evidence="1">
    <location>
        <begin position="400"/>
        <end position="419"/>
    </location>
</feature>
<dbReference type="InterPro" id="IPR011629">
    <property type="entry name" value="CobW-like_C"/>
</dbReference>
<dbReference type="SMART" id="SM00833">
    <property type="entry name" value="CobW_C"/>
    <property type="match status" value="1"/>
</dbReference>
<feature type="region of interest" description="Disordered" evidence="1">
    <location>
        <begin position="398"/>
        <end position="419"/>
    </location>
</feature>
<dbReference type="SUPFAM" id="SSF90002">
    <property type="entry name" value="Hypothetical protein YjiA, C-terminal domain"/>
    <property type="match status" value="1"/>
</dbReference>
<reference evidence="3" key="1">
    <citation type="journal article" date="2014" name="Int. J. Syst. Evol. Microbiol.">
        <title>Complete genome sequence of Corynebacterium casei LMG S-19264T (=DSM 44701T), isolated from a smear-ripened cheese.</title>
        <authorList>
            <consortium name="US DOE Joint Genome Institute (JGI-PGF)"/>
            <person name="Walter F."/>
            <person name="Albersmeier A."/>
            <person name="Kalinowski J."/>
            <person name="Ruckert C."/>
        </authorList>
    </citation>
    <scope>NUCLEOTIDE SEQUENCE</scope>
    <source>
        <strain evidence="3">VKM Ac-1069</strain>
    </source>
</reference>
<dbReference type="Pfam" id="PF07683">
    <property type="entry name" value="CobW_C"/>
    <property type="match status" value="1"/>
</dbReference>
<organism evidence="3 4">
    <name type="scientific">Pseudonocardia halophobica</name>
    <dbReference type="NCBI Taxonomy" id="29401"/>
    <lineage>
        <taxon>Bacteria</taxon>
        <taxon>Bacillati</taxon>
        <taxon>Actinomycetota</taxon>
        <taxon>Actinomycetes</taxon>
        <taxon>Pseudonocardiales</taxon>
        <taxon>Pseudonocardiaceae</taxon>
        <taxon>Pseudonocardia</taxon>
    </lineage>
</organism>
<dbReference type="InterPro" id="IPR027417">
    <property type="entry name" value="P-loop_NTPase"/>
</dbReference>
<evidence type="ECO:0000313" key="4">
    <source>
        <dbReference type="Proteomes" id="UP001143463"/>
    </source>
</evidence>
<dbReference type="EMBL" id="BSFQ01000008">
    <property type="protein sequence ID" value="GLL11254.1"/>
    <property type="molecule type" value="Genomic_DNA"/>
</dbReference>
<evidence type="ECO:0000259" key="2">
    <source>
        <dbReference type="SMART" id="SM00833"/>
    </source>
</evidence>
<name>A0A9W6L2W4_9PSEU</name>
<proteinExistence type="predicted"/>
<sequence length="419" mass="45372">MPDTELLVVTGLCTEGVERVLARLRTADPDVVVVHHDLRDIARGRLHRRIRDRDGDTWTELELAHGCVSCTLREDLLPTLRGLAGRVPRVVLHLDPALEPEQVCWALAHVLVDGGGADPGHGVVLTDLVDLRGVITAVDAAGWLDDATGDEPVTGRGLADLPDDERTVAQVAVAQAEFADLVVHTGSAPAWEHARVDAVLERLAPTALRSRLAELDDDAVLLRRTHAQARRGRPDDVHGPLLRGAPPLTTDCGVRLLVFSARRPFHPDRLHEAIDLLLDGVVRTRGRIWLATRPDDVLWLESAGGGLRIGQAGEWLAGQDPAAWDDVSDERRALAALGWHPRFGDRAQDVVVLAHALDADGLDAVEAGLRSALLTDAELAAGEETWPALPDPFGFWHTDPCGHPEPAGREAERSRGEES</sequence>